<dbReference type="Proteomes" id="UP001244011">
    <property type="component" value="Unassembled WGS sequence"/>
</dbReference>
<dbReference type="PANTHER" id="PTHR12732">
    <property type="entry name" value="UNCHARACTERIZED PROTEASOME COMPONENT REGION PCI-CONTAINING"/>
    <property type="match status" value="1"/>
</dbReference>
<dbReference type="EMBL" id="MU839040">
    <property type="protein sequence ID" value="KAK1762239.1"/>
    <property type="molecule type" value="Genomic_DNA"/>
</dbReference>
<sequence length="559" mass="61917">MALVIQFLTNIRQFVIAQDEGSLRNWLKVEPPVPDIYHQLTAELRSAFPKDGGDALEKTVDKCLPEEDEVAEDKGSPWPGLNSFVKEYLEYWRDVDFNDPARLYTQLSDLLNSCANALANPTYGVMLLKTSMSLSESLSKLVMNLTRQPHLMAQVKKVTTGEGERKSIVESAADIIQKIFTSCLSDRSSTRWTQPRGKKVGVYIFANLVLKLLFTCKKSRLAVQMFTNISNVGPALSLYPASQRVTYLYYLGRFYFDCNHFTRAHSCLEEAYRQCPVRFQKHRRLIVTYWIPTNLLLARFPSQALLQRPEAAHLGQIFLPICSAIRTGNFIDFYGAMATHQPWLWDKGLYLTLLYRLRPLLWRSFTRRTFMLTYTAPTAGDGIGSAARAAPILDLADVATTASYVQKRLEGYYLAANPASQQPPPAPRGRPPHINALFMRAVTNNNAAAAAQQQLVAPPGGPRRLRPSEGLVCGNMAVDGAAVEGLVAPLVAAGLLNGFVAHSQRKFAIAGTKQSGGDPVAAGWPNPHQTVVQRLAEADADDGEPAPDVWEVPAWVKGP</sequence>
<dbReference type="GO" id="GO:0003723">
    <property type="term" value="F:RNA binding"/>
    <property type="evidence" value="ECO:0007669"/>
    <property type="project" value="InterPro"/>
</dbReference>
<dbReference type="InterPro" id="IPR045114">
    <property type="entry name" value="Csn12-like"/>
</dbReference>
<dbReference type="SMART" id="SM00753">
    <property type="entry name" value="PAM"/>
    <property type="match status" value="1"/>
</dbReference>
<evidence type="ECO:0000313" key="2">
    <source>
        <dbReference type="Proteomes" id="UP001244011"/>
    </source>
</evidence>
<dbReference type="RefSeq" id="XP_060278452.1">
    <property type="nucleotide sequence ID" value="XM_060432126.1"/>
</dbReference>
<comment type="caution">
    <text evidence="1">The sequence shown here is derived from an EMBL/GenBank/DDBJ whole genome shotgun (WGS) entry which is preliminary data.</text>
</comment>
<accession>A0AAJ0FHJ4</accession>
<proteinExistence type="predicted"/>
<gene>
    <name evidence="1" type="ORF">QBC33DRAFT_601894</name>
</gene>
<dbReference type="PANTHER" id="PTHR12732:SF8">
    <property type="entry name" value="NUCLEAR MRNA EXPORT PROTEIN THP1"/>
    <property type="match status" value="1"/>
</dbReference>
<reference evidence="1" key="1">
    <citation type="submission" date="2023-06" db="EMBL/GenBank/DDBJ databases">
        <title>Genome-scale phylogeny and comparative genomics of the fungal order Sordariales.</title>
        <authorList>
            <consortium name="Lawrence Berkeley National Laboratory"/>
            <person name="Hensen N."/>
            <person name="Bonometti L."/>
            <person name="Westerberg I."/>
            <person name="Brannstrom I.O."/>
            <person name="Guillou S."/>
            <person name="Cros-Aarteil S."/>
            <person name="Calhoun S."/>
            <person name="Haridas S."/>
            <person name="Kuo A."/>
            <person name="Mondo S."/>
            <person name="Pangilinan J."/>
            <person name="Riley R."/>
            <person name="Labutti K."/>
            <person name="Andreopoulos B."/>
            <person name="Lipzen A."/>
            <person name="Chen C."/>
            <person name="Yanf M."/>
            <person name="Daum C."/>
            <person name="Ng V."/>
            <person name="Clum A."/>
            <person name="Steindorff A."/>
            <person name="Ohm R."/>
            <person name="Martin F."/>
            <person name="Silar P."/>
            <person name="Natvig D."/>
            <person name="Lalanne C."/>
            <person name="Gautier V."/>
            <person name="Ament-Velasquez S.L."/>
            <person name="Kruys A."/>
            <person name="Hutchinson M.I."/>
            <person name="Powell A.J."/>
            <person name="Barry K."/>
            <person name="Miller A.N."/>
            <person name="Grigoriev I.V."/>
            <person name="Debuchy R."/>
            <person name="Gladieux P."/>
            <person name="Thoren M.H."/>
            <person name="Johannesson H."/>
        </authorList>
    </citation>
    <scope>NUCLEOTIDE SEQUENCE</scope>
    <source>
        <strain evidence="1">8032-3</strain>
    </source>
</reference>
<dbReference type="AlphaFoldDB" id="A0AAJ0FHJ4"/>
<evidence type="ECO:0000313" key="1">
    <source>
        <dbReference type="EMBL" id="KAK1762239.1"/>
    </source>
</evidence>
<dbReference type="GO" id="GO:0003690">
    <property type="term" value="F:double-stranded DNA binding"/>
    <property type="evidence" value="ECO:0007669"/>
    <property type="project" value="InterPro"/>
</dbReference>
<keyword evidence="2" id="KW-1185">Reference proteome</keyword>
<dbReference type="GeneID" id="85315313"/>
<organism evidence="1 2">
    <name type="scientific">Phialemonium atrogriseum</name>
    <dbReference type="NCBI Taxonomy" id="1093897"/>
    <lineage>
        <taxon>Eukaryota</taxon>
        <taxon>Fungi</taxon>
        <taxon>Dikarya</taxon>
        <taxon>Ascomycota</taxon>
        <taxon>Pezizomycotina</taxon>
        <taxon>Sordariomycetes</taxon>
        <taxon>Sordariomycetidae</taxon>
        <taxon>Cephalothecales</taxon>
        <taxon>Cephalothecaceae</taxon>
        <taxon>Phialemonium</taxon>
    </lineage>
</organism>
<name>A0AAJ0FHJ4_9PEZI</name>
<protein>
    <submittedName>
        <fullName evidence="1">Protein CSN12</fullName>
    </submittedName>
</protein>